<comment type="similarity">
    <text evidence="1 2">Belongs to the glutamine synthetase family.</text>
</comment>
<dbReference type="EMBL" id="ACDS02000034">
    <property type="protein sequence ID" value="KMV76037.1"/>
    <property type="molecule type" value="Genomic_DNA"/>
</dbReference>
<dbReference type="InterPro" id="IPR022147">
    <property type="entry name" value="GSIII_N"/>
</dbReference>
<dbReference type="InterPro" id="IPR014746">
    <property type="entry name" value="Gln_synth/guanido_kin_cat_dom"/>
</dbReference>
<evidence type="ECO:0000256" key="1">
    <source>
        <dbReference type="PROSITE-ProRule" id="PRU01330"/>
    </source>
</evidence>
<evidence type="ECO:0000259" key="3">
    <source>
        <dbReference type="PROSITE" id="PS51986"/>
    </source>
</evidence>
<dbReference type="InterPro" id="IPR008146">
    <property type="entry name" value="Gln_synth_cat_dom"/>
</dbReference>
<reference evidence="6" key="1">
    <citation type="submission" date="2009-02" db="EMBL/GenBank/DDBJ databases">
        <title>The Genome Sequence of Shigella sp. D9.</title>
        <authorList>
            <consortium name="The Broad Institute Genome Sequencing Platform"/>
            <person name="Ward D."/>
            <person name="Young S.K."/>
            <person name="Kodira C.D."/>
            <person name="Zeng Q."/>
            <person name="Koehrsen M."/>
            <person name="Alvarado L."/>
            <person name="Berlin A."/>
            <person name="Borenstein D."/>
            <person name="Chen Z."/>
            <person name="Engels R."/>
            <person name="Freedman E."/>
            <person name="Gellesch M."/>
            <person name="Goldberg J."/>
            <person name="Griggs A."/>
            <person name="Gujja S."/>
            <person name="Heiman D."/>
            <person name="Hepburn T."/>
            <person name="Howarth C."/>
            <person name="Jen D."/>
            <person name="Larson L."/>
            <person name="Lewis B."/>
            <person name="Mehta T."/>
            <person name="Park D."/>
            <person name="Pearson M."/>
            <person name="Roberts A."/>
            <person name="Saif S."/>
            <person name="Shea T."/>
            <person name="Shenoy N."/>
            <person name="Sisk P."/>
            <person name="Stolte C."/>
            <person name="Sykes S."/>
            <person name="Walk T."/>
            <person name="White J."/>
            <person name="Yandava C."/>
            <person name="Allen-Vercoe E."/>
            <person name="Strauss J."/>
            <person name="Sibley C."/>
            <person name="White A."/>
            <person name="Ambrose C."/>
            <person name="Lander E."/>
            <person name="Nusbaum C."/>
            <person name="Galagan J."/>
            <person name="Birren B."/>
        </authorList>
    </citation>
    <scope>NUCLEOTIDE SEQUENCE [LARGE SCALE GENOMIC DNA]</scope>
    <source>
        <strain evidence="6">D11</strain>
    </source>
</reference>
<dbReference type="GO" id="GO:0004356">
    <property type="term" value="F:glutamine synthetase activity"/>
    <property type="evidence" value="ECO:0007669"/>
    <property type="project" value="InterPro"/>
</dbReference>
<dbReference type="PANTHER" id="PTHR42974:SF1">
    <property type="entry name" value="TYPE-3 GLUTAMINE SYNTHETASE"/>
    <property type="match status" value="1"/>
</dbReference>
<dbReference type="GO" id="GO:0006542">
    <property type="term" value="P:glutamine biosynthetic process"/>
    <property type="evidence" value="ECO:0007669"/>
    <property type="project" value="InterPro"/>
</dbReference>
<dbReference type="InterPro" id="IPR040577">
    <property type="entry name" value="Gln-synt_C"/>
</dbReference>
<dbReference type="PROSITE" id="PS00181">
    <property type="entry name" value="GLNA_ATP"/>
    <property type="match status" value="1"/>
</dbReference>
<feature type="domain" description="GS catalytic" evidence="4">
    <location>
        <begin position="160"/>
        <end position="594"/>
    </location>
</feature>
<dbReference type="Gene3D" id="3.30.590.10">
    <property type="entry name" value="Glutamine synthetase/guanido kinase, catalytic domain"/>
    <property type="match status" value="1"/>
</dbReference>
<organism evidence="5 6">
    <name type="scientific">Fusobacterium animalis D11</name>
    <dbReference type="NCBI Taxonomy" id="556264"/>
    <lineage>
        <taxon>Bacteria</taxon>
        <taxon>Fusobacteriati</taxon>
        <taxon>Fusobacteriota</taxon>
        <taxon>Fusobacteriia</taxon>
        <taxon>Fusobacteriales</taxon>
        <taxon>Fusobacteriaceae</taxon>
        <taxon>Fusobacterium</taxon>
    </lineage>
</organism>
<proteinExistence type="inferred from homology"/>
<dbReference type="SUPFAM" id="SSF55931">
    <property type="entry name" value="Glutamine synthetase/guanido kinase"/>
    <property type="match status" value="1"/>
</dbReference>
<evidence type="ECO:0000313" key="5">
    <source>
        <dbReference type="EMBL" id="KMV76037.1"/>
    </source>
</evidence>
<evidence type="ECO:0000259" key="4">
    <source>
        <dbReference type="PROSITE" id="PS51987"/>
    </source>
</evidence>
<dbReference type="Pfam" id="PF00120">
    <property type="entry name" value="Gln-synt_C"/>
    <property type="match status" value="1"/>
</dbReference>
<feature type="domain" description="GS beta-grasp" evidence="3">
    <location>
        <begin position="62"/>
        <end position="155"/>
    </location>
</feature>
<reference evidence="5 6" key="2">
    <citation type="submission" date="2013-10" db="EMBL/GenBank/DDBJ databases">
        <title>The Genome Sequence of Fusobacterium nucleatum subsp. animalis D11.</title>
        <authorList>
            <consortium name="The Broad Institute Genomics Platform"/>
            <person name="Earl A."/>
            <person name="Ward D."/>
            <person name="Feldgarden M."/>
            <person name="Gevers D."/>
            <person name="Kostic A."/>
            <person name="Garrett W."/>
            <person name="Young S.K."/>
            <person name="Zeng Q."/>
            <person name="Gargeya S."/>
            <person name="Fitzgerald M."/>
            <person name="Abouelleil A."/>
            <person name="Alvarado L."/>
            <person name="Berlin A.M."/>
            <person name="Chapman S.B."/>
            <person name="Gainer-Dewar J."/>
            <person name="Goldberg J."/>
            <person name="Gnerre S."/>
            <person name="Griggs A."/>
            <person name="Gujja S."/>
            <person name="Hansen M."/>
            <person name="Howarth C."/>
            <person name="Imamovic A."/>
            <person name="Ireland A."/>
            <person name="Larimer J."/>
            <person name="McCowan C."/>
            <person name="Murphy C."/>
            <person name="Pearson M."/>
            <person name="Poon T.W."/>
            <person name="Priest M."/>
            <person name="Roberts A."/>
            <person name="Saif S."/>
            <person name="Shea T."/>
            <person name="Sykes S."/>
            <person name="Wortman J."/>
            <person name="Nusbaum C."/>
            <person name="Birren B."/>
        </authorList>
    </citation>
    <scope>NUCLEOTIDE SEQUENCE [LARGE SCALE GENOMIC DNA]</scope>
    <source>
        <strain evidence="5 6">D11</strain>
    </source>
</reference>
<dbReference type="Gene3D" id="1.20.120.1560">
    <property type="match status" value="1"/>
</dbReference>
<evidence type="ECO:0000256" key="2">
    <source>
        <dbReference type="RuleBase" id="RU000384"/>
    </source>
</evidence>
<comment type="caution">
    <text evidence="5">The sequence shown here is derived from an EMBL/GenBank/DDBJ whole genome shotgun (WGS) entry which is preliminary data.</text>
</comment>
<dbReference type="PROSITE" id="PS51987">
    <property type="entry name" value="GS_CATALYTIC"/>
    <property type="match status" value="1"/>
</dbReference>
<dbReference type="AlphaFoldDB" id="A0A0K9CNZ5"/>
<dbReference type="PROSITE" id="PS51986">
    <property type="entry name" value="GS_BETA_GRASP"/>
    <property type="match status" value="1"/>
</dbReference>
<dbReference type="InterPro" id="IPR008147">
    <property type="entry name" value="Gln_synt_N"/>
</dbReference>
<name>A0A0K9CNZ5_9FUSO</name>
<dbReference type="InterPro" id="IPR052725">
    <property type="entry name" value="GS_Type-3"/>
</dbReference>
<dbReference type="Pfam" id="PF12437">
    <property type="entry name" value="GSIII_N"/>
    <property type="match status" value="1"/>
</dbReference>
<dbReference type="SMART" id="SM01230">
    <property type="entry name" value="Gln-synt_C"/>
    <property type="match status" value="1"/>
</dbReference>
<dbReference type="PANTHER" id="PTHR42974">
    <property type="entry name" value="GLUTAMINE SYNTHETASE"/>
    <property type="match status" value="1"/>
</dbReference>
<gene>
    <name evidence="5" type="ORF">PSAG_04590</name>
</gene>
<sequence length="705" mass="80505">MNNLLDNFGTNCFSEKNLKNRVPDYVVKKFLEIKNGKAELTLEIADIIANAIKMWALEKGATHYTHWFQPLTDLTAEKHESFISINSDGTNMAKFSGKDLMKGESDTSSFPNGGLRSTFEARGYTAWDISSPMFLKGEEGCKTLYIPTAFIAYNGEALDKKVPLLRSINSLKEQALKIQKLLGDNETENINVTLGVEQEYFLVDKQFFYKRQDLVLSGKTVFGCLPPKGQQMNDHYYGMIKERIENFMAELDNELWKVGVMSKTKHNEVAPNQFEIALMFSTANVSVDQNQITMDMIKKVANRHNMVALLHEKPFQGVNGSGKHCNWSLSTDKGVNLYDPETLSENNLSFLIYLIAVIEGVDRYASALRATTATPGNDYRLGGHEAPPAIISIFLGDQLVNILENIENVNFNNNSNSHPSEITIDKNISRIPKDISDRNRTSPMAFTGNKFEFRMPGSSASPATPIFVLNTIVADILKEYNEYLEKELKNKSIKEVVISLVKDRYNKHKRIVFNGNGYEQKWVDEAKKRGLPNLKDTVEGLPALIEEDIIQLFERNSVLSRSESLSRFHVYVERYNKQCNLEVSTGIKIVRNQVYPFIIKYISNLSKSIHRSRKIFPDEDLFKYDIDILKEIILLKNDMLIFTDKLEENLASAIKIEDLYQRARFYANEVKPTLEKLREKVDKLEEKIATDAWPIPSYYDLLFNL</sequence>
<dbReference type="Pfam" id="PF18318">
    <property type="entry name" value="Gln-synt_C-ter"/>
    <property type="match status" value="1"/>
</dbReference>
<evidence type="ECO:0000313" key="6">
    <source>
        <dbReference type="Proteomes" id="UP000004650"/>
    </source>
</evidence>
<dbReference type="InterPro" id="IPR027303">
    <property type="entry name" value="Gln_synth_gly_rich_site"/>
</dbReference>
<accession>A0A0K9CNZ5</accession>
<dbReference type="Proteomes" id="UP000004650">
    <property type="component" value="Unassembled WGS sequence"/>
</dbReference>
<protein>
    <submittedName>
        <fullName evidence="5">Uncharacterized protein</fullName>
    </submittedName>
</protein>